<feature type="non-terminal residue" evidence="1">
    <location>
        <position position="1"/>
    </location>
</feature>
<dbReference type="EMBL" id="OX395129">
    <property type="protein sequence ID" value="CAI5772700.1"/>
    <property type="molecule type" value="Genomic_DNA"/>
</dbReference>
<evidence type="ECO:0000313" key="1">
    <source>
        <dbReference type="EMBL" id="CAI5772700.1"/>
    </source>
</evidence>
<sequence length="51" mass="5370">LSVTPTRSESVAVIDVSILYQRGAENVATPIIVHAANCVHMLSAVPSEYCG</sequence>
<protein>
    <submittedName>
        <fullName evidence="1">Uncharacterized protein</fullName>
    </submittedName>
</protein>
<evidence type="ECO:0000313" key="2">
    <source>
        <dbReference type="Proteomes" id="UP001178461"/>
    </source>
</evidence>
<gene>
    <name evidence="1" type="ORF">PODLI_1B012154</name>
</gene>
<dbReference type="Proteomes" id="UP001178461">
    <property type="component" value="Chromosome 4"/>
</dbReference>
<proteinExistence type="predicted"/>
<accession>A0AA35K6T5</accession>
<organism evidence="1 2">
    <name type="scientific">Podarcis lilfordi</name>
    <name type="common">Lilford's wall lizard</name>
    <dbReference type="NCBI Taxonomy" id="74358"/>
    <lineage>
        <taxon>Eukaryota</taxon>
        <taxon>Metazoa</taxon>
        <taxon>Chordata</taxon>
        <taxon>Craniata</taxon>
        <taxon>Vertebrata</taxon>
        <taxon>Euteleostomi</taxon>
        <taxon>Lepidosauria</taxon>
        <taxon>Squamata</taxon>
        <taxon>Bifurcata</taxon>
        <taxon>Unidentata</taxon>
        <taxon>Episquamata</taxon>
        <taxon>Laterata</taxon>
        <taxon>Lacertibaenia</taxon>
        <taxon>Lacertidae</taxon>
        <taxon>Podarcis</taxon>
    </lineage>
</organism>
<name>A0AA35K6T5_9SAUR</name>
<reference evidence="1" key="1">
    <citation type="submission" date="2022-12" db="EMBL/GenBank/DDBJ databases">
        <authorList>
            <person name="Alioto T."/>
            <person name="Alioto T."/>
            <person name="Gomez Garrido J."/>
        </authorList>
    </citation>
    <scope>NUCLEOTIDE SEQUENCE</scope>
</reference>
<keyword evidence="2" id="KW-1185">Reference proteome</keyword>
<dbReference type="AlphaFoldDB" id="A0AA35K6T5"/>
<feature type="non-terminal residue" evidence="1">
    <location>
        <position position="51"/>
    </location>
</feature>